<organism evidence="1 2">
    <name type="scientific">Sediminicola luteus</name>
    <dbReference type="NCBI Taxonomy" id="319238"/>
    <lineage>
        <taxon>Bacteria</taxon>
        <taxon>Pseudomonadati</taxon>
        <taxon>Bacteroidota</taxon>
        <taxon>Flavobacteriia</taxon>
        <taxon>Flavobacteriales</taxon>
        <taxon>Flavobacteriaceae</taxon>
        <taxon>Sediminicola</taxon>
    </lineage>
</organism>
<accession>A0A2A4GES0</accession>
<proteinExistence type="predicted"/>
<dbReference type="OrthoDB" id="5372426at2"/>
<dbReference type="AlphaFoldDB" id="A0A2A4GES0"/>
<keyword evidence="2" id="KW-1185">Reference proteome</keyword>
<dbReference type="EMBL" id="NBWU01000001">
    <property type="protein sequence ID" value="PCE66285.1"/>
    <property type="molecule type" value="Genomic_DNA"/>
</dbReference>
<protein>
    <recommendedName>
        <fullName evidence="3">DUF4412 domain-containing protein</fullName>
    </recommendedName>
</protein>
<dbReference type="RefSeq" id="WP_097441807.1">
    <property type="nucleotide sequence ID" value="NZ_NBWU01000001.1"/>
</dbReference>
<name>A0A2A4GES0_9FLAO</name>
<evidence type="ECO:0000313" key="1">
    <source>
        <dbReference type="EMBL" id="PCE66285.1"/>
    </source>
</evidence>
<evidence type="ECO:0000313" key="2">
    <source>
        <dbReference type="Proteomes" id="UP000219559"/>
    </source>
</evidence>
<dbReference type="PROSITE" id="PS51257">
    <property type="entry name" value="PROKAR_LIPOPROTEIN"/>
    <property type="match status" value="1"/>
</dbReference>
<dbReference type="Proteomes" id="UP000219559">
    <property type="component" value="Unassembled WGS sequence"/>
</dbReference>
<reference evidence="1 2" key="1">
    <citation type="submission" date="2017-04" db="EMBL/GenBank/DDBJ databases">
        <title>A new member of the family Flavobacteriaceae isolated from ascidians.</title>
        <authorList>
            <person name="Chen L."/>
        </authorList>
    </citation>
    <scope>NUCLEOTIDE SEQUENCE [LARGE SCALE GENOMIC DNA]</scope>
    <source>
        <strain evidence="1 2">HQA918</strain>
    </source>
</reference>
<gene>
    <name evidence="1" type="ORF">B7P33_03020</name>
</gene>
<evidence type="ECO:0008006" key="3">
    <source>
        <dbReference type="Google" id="ProtNLM"/>
    </source>
</evidence>
<comment type="caution">
    <text evidence="1">The sequence shown here is derived from an EMBL/GenBank/DDBJ whole genome shotgun (WGS) entry which is preliminary data.</text>
</comment>
<sequence length="284" mass="31824">MKKYMLLAFVAGLGLMACGSTEKKNDSLAQISEEAQERYQKYPFRTAIVTYDLSGNTQGSKTLYIDDYGYREATIEETTMAFMGVKETEKKKSISVGSTIITIDSKKGSATKTSNPFAKAYANEVGADYIALGESVLESLGYEKVGQEKVLGKSCDVWKGMNTLWTWKGLTLKTETKMVGMTLIETATKIDLDASVSDSHFEIPDGVAVTEVSNPFEGMLQMGDLQESMSAEMTDEDREMMQKMKKMSFSEWKKLVTKNDPEMAEMSEEELRQVYTMMKKFTQE</sequence>